<protein>
    <recommendedName>
        <fullName evidence="2">Phosphatidylinositol-specific phospholipase C X domain-containing protein</fullName>
    </recommendedName>
</protein>
<feature type="signal peptide" evidence="1">
    <location>
        <begin position="1"/>
        <end position="17"/>
    </location>
</feature>
<dbReference type="SMART" id="SM00148">
    <property type="entry name" value="PLCXc"/>
    <property type="match status" value="1"/>
</dbReference>
<dbReference type="PANTHER" id="PTHR13593:SF116">
    <property type="entry name" value="PLC-LIKE PHOSPHODIESTERASE"/>
    <property type="match status" value="1"/>
</dbReference>
<gene>
    <name evidence="3" type="ORF">PEX2_100950</name>
</gene>
<dbReference type="InterPro" id="IPR000909">
    <property type="entry name" value="PLipase_C_PInositol-sp_X_dom"/>
</dbReference>
<dbReference type="CDD" id="cd08586">
    <property type="entry name" value="PI-PLCc_BcPLC_like"/>
    <property type="match status" value="1"/>
</dbReference>
<dbReference type="Gene3D" id="3.20.20.190">
    <property type="entry name" value="Phosphatidylinositol (PI) phosphodiesterase"/>
    <property type="match status" value="1"/>
</dbReference>
<dbReference type="GO" id="GO:0006629">
    <property type="term" value="P:lipid metabolic process"/>
    <property type="evidence" value="ECO:0007669"/>
    <property type="project" value="InterPro"/>
</dbReference>
<comment type="caution">
    <text evidence="3">The sequence shown here is derived from an EMBL/GenBank/DDBJ whole genome shotgun (WGS) entry which is preliminary data.</text>
</comment>
<dbReference type="STRING" id="27334.A0A0A2I0T5"/>
<dbReference type="InterPro" id="IPR051057">
    <property type="entry name" value="PI-PLC_domain"/>
</dbReference>
<organism evidence="3 4">
    <name type="scientific">Penicillium expansum</name>
    <name type="common">Blue mold rot fungus</name>
    <dbReference type="NCBI Taxonomy" id="27334"/>
    <lineage>
        <taxon>Eukaryota</taxon>
        <taxon>Fungi</taxon>
        <taxon>Dikarya</taxon>
        <taxon>Ascomycota</taxon>
        <taxon>Pezizomycotina</taxon>
        <taxon>Eurotiomycetes</taxon>
        <taxon>Eurotiomycetidae</taxon>
        <taxon>Eurotiales</taxon>
        <taxon>Aspergillaceae</taxon>
        <taxon>Penicillium</taxon>
    </lineage>
</organism>
<dbReference type="RefSeq" id="XP_016601840.1">
    <property type="nucleotide sequence ID" value="XM_016747365.1"/>
</dbReference>
<dbReference type="Pfam" id="PF00388">
    <property type="entry name" value="PI-PLC-X"/>
    <property type="match status" value="1"/>
</dbReference>
<evidence type="ECO:0000313" key="3">
    <source>
        <dbReference type="EMBL" id="KGO60830.1"/>
    </source>
</evidence>
<dbReference type="EMBL" id="JQFZ01000062">
    <property type="protein sequence ID" value="KGO60830.1"/>
    <property type="molecule type" value="Genomic_DNA"/>
</dbReference>
<keyword evidence="1" id="KW-0732">Signal</keyword>
<name>A0A0A2I0T5_PENEN</name>
<feature type="chain" id="PRO_5009752322" description="Phosphatidylinositol-specific phospholipase C X domain-containing protein" evidence="1">
    <location>
        <begin position="18"/>
        <end position="388"/>
    </location>
</feature>
<evidence type="ECO:0000259" key="2">
    <source>
        <dbReference type="SMART" id="SM00148"/>
    </source>
</evidence>
<proteinExistence type="predicted"/>
<dbReference type="VEuPathDB" id="FungiDB:PEXP_006010"/>
<reference evidence="3 4" key="1">
    <citation type="journal article" date="2015" name="Mol. Plant Microbe Interact.">
        <title>Genome, transcriptome, and functional analyses of Penicillium expansum provide new insights into secondary metabolism and pathogenicity.</title>
        <authorList>
            <person name="Ballester A.R."/>
            <person name="Marcet-Houben M."/>
            <person name="Levin E."/>
            <person name="Sela N."/>
            <person name="Selma-Lazaro C."/>
            <person name="Carmona L."/>
            <person name="Wisniewski M."/>
            <person name="Droby S."/>
            <person name="Gonzalez-Candelas L."/>
            <person name="Gabaldon T."/>
        </authorList>
    </citation>
    <scope>NUCLEOTIDE SEQUENCE [LARGE SCALE GENOMIC DNA]</scope>
    <source>
        <strain evidence="3 4">MD-8</strain>
    </source>
</reference>
<dbReference type="SUPFAM" id="SSF51695">
    <property type="entry name" value="PLC-like phosphodiesterases"/>
    <property type="match status" value="1"/>
</dbReference>
<dbReference type="PhylomeDB" id="A0A0A2I0T5"/>
<dbReference type="OrthoDB" id="1046782at2759"/>
<sequence length="388" mass="43565">MIWTSVVVAMALPLASAGLANFALQTVLDNATPIFGSYKKSTGGKAEWMKSYPDETLLVHMNIPGTHDSATWNYTQATQDALRGITDLNQVVVPVPDALRCQDSPFIDMLDMGIRAFDLRYAFDPTNSTLIFYHSQALLSQTATVNDVLFGFYQWLDDHPSETIFLSFQYQGSTALYASNNAAVQLQLYDILTSPAARHYFMQTKDELGTLGDSRGKITLMRRFDLDKLPDSYTASLPGLHFSPSLWTDNGPDIALEYNTAKNLSAYIEDYYQPLTPTGSSAIENIRWKYNATVENIRKATSHHPDSLFWTWASSNNIENNPPDWPRIMALGNGTGYTPAGGVNQQLVPFLKRQKGKRVGIVMFDFFEQPSDLIDTILDLRYTEMREM</sequence>
<dbReference type="PROSITE" id="PS50007">
    <property type="entry name" value="PIPLC_X_DOMAIN"/>
    <property type="match status" value="1"/>
</dbReference>
<dbReference type="GO" id="GO:0008081">
    <property type="term" value="F:phosphoric diester hydrolase activity"/>
    <property type="evidence" value="ECO:0007669"/>
    <property type="project" value="InterPro"/>
</dbReference>
<dbReference type="GeneID" id="27682785"/>
<dbReference type="HOGENOM" id="CLU_033662_0_0_1"/>
<dbReference type="PANTHER" id="PTHR13593">
    <property type="match status" value="1"/>
</dbReference>
<keyword evidence="4" id="KW-1185">Reference proteome</keyword>
<evidence type="ECO:0000256" key="1">
    <source>
        <dbReference type="SAM" id="SignalP"/>
    </source>
</evidence>
<dbReference type="InterPro" id="IPR017946">
    <property type="entry name" value="PLC-like_Pdiesterase_TIM-brl"/>
</dbReference>
<accession>A0A0A2I0T5</accession>
<dbReference type="AlphaFoldDB" id="A0A0A2I0T5"/>
<feature type="domain" description="Phosphatidylinositol-specific phospholipase C X" evidence="2">
    <location>
        <begin position="53"/>
        <end position="223"/>
    </location>
</feature>
<evidence type="ECO:0000313" key="4">
    <source>
        <dbReference type="Proteomes" id="UP000030143"/>
    </source>
</evidence>
<dbReference type="Proteomes" id="UP000030143">
    <property type="component" value="Unassembled WGS sequence"/>
</dbReference>